<dbReference type="AlphaFoldDB" id="A0A2A2IHW5"/>
<protein>
    <submittedName>
        <fullName evidence="4">dTDP-4-amino-4,6-dideoxygalactose transaminase</fullName>
    </submittedName>
</protein>
<dbReference type="EMBL" id="NPOA01000002">
    <property type="protein sequence ID" value="PAV30906.1"/>
    <property type="molecule type" value="Genomic_DNA"/>
</dbReference>
<evidence type="ECO:0000313" key="5">
    <source>
        <dbReference type="Proteomes" id="UP000218887"/>
    </source>
</evidence>
<dbReference type="FunFam" id="3.40.640.10:FF:000037">
    <property type="entry name" value="dTDP-4-amino-4,6-dideoxygalactose transaminase"/>
    <property type="match status" value="1"/>
</dbReference>
<reference evidence="4 5" key="1">
    <citation type="submission" date="2017-08" db="EMBL/GenBank/DDBJ databases">
        <title>Virgibacillus indicus sp. nov. and Virgibacillus profoundi sp. nov, two moderately halophilic bacteria isolated from marine sediment by using the Microfluidic Streak Plate.</title>
        <authorList>
            <person name="Xu B."/>
            <person name="Hu B."/>
            <person name="Wang J."/>
            <person name="Zhu Y."/>
            <person name="Huang L."/>
            <person name="Du W."/>
            <person name="Huang Y."/>
        </authorList>
    </citation>
    <scope>NUCLEOTIDE SEQUENCE [LARGE SCALE GENOMIC DNA]</scope>
    <source>
        <strain evidence="4 5">IO3-P3-H5</strain>
    </source>
</reference>
<dbReference type="GO" id="GO:0000271">
    <property type="term" value="P:polysaccharide biosynthetic process"/>
    <property type="evidence" value="ECO:0007669"/>
    <property type="project" value="TreeGrafter"/>
</dbReference>
<feature type="active site" description="Proton acceptor" evidence="1">
    <location>
        <position position="181"/>
    </location>
</feature>
<dbReference type="GO" id="GO:0030170">
    <property type="term" value="F:pyridoxal phosphate binding"/>
    <property type="evidence" value="ECO:0007669"/>
    <property type="project" value="TreeGrafter"/>
</dbReference>
<keyword evidence="2 3" id="KW-0663">Pyridoxal phosphate</keyword>
<proteinExistence type="inferred from homology"/>
<feature type="modified residue" description="N6-(pyridoxal phosphate)lysine" evidence="2">
    <location>
        <position position="181"/>
    </location>
</feature>
<dbReference type="NCBIfam" id="TIGR02379">
    <property type="entry name" value="ECA_wecE"/>
    <property type="match status" value="1"/>
</dbReference>
<dbReference type="NCBIfam" id="NF008687">
    <property type="entry name" value="PRK11706.1"/>
    <property type="match status" value="1"/>
</dbReference>
<dbReference type="RefSeq" id="WP_095654237.1">
    <property type="nucleotide sequence ID" value="NZ_NPOA01000002.1"/>
</dbReference>
<sequence length="376" mass="41939">MIPFNKPCVIGKETIAIQQALANEKITGNGPFSKKCTNWLEGRLGCEKAILTPSCTAALEMTALLTEVGEGDEVIMPSYTFVSTANAFALRGASIRFIDVDPLTMNIDPRKIKAAITEQTRAIVVVHYAGIGCDMNEIMKIAERYGLWVIEDAAQGLMSSYNDQPLGTIGHFGTISFHETKNYNCGEGGALLINDASTIERAEILQEKGTNRSQFIRGRVDKYTWRDIGSSFLLSDINAAFLSVQLDHAEQINEDRIRSWERYKEGLQPLIDDGKISGPLVPEACEHNGHMFYIKTKDEAERTDLIDFLEENHITAVTHYVPLHSAYAGKKFGKFIGQDNYTTSGSEKILRLPIYYEIGEEAVTHVVNTVHKFYEK</sequence>
<dbReference type="Gene3D" id="3.40.640.10">
    <property type="entry name" value="Type I PLP-dependent aspartate aminotransferase-like (Major domain)"/>
    <property type="match status" value="1"/>
</dbReference>
<name>A0A2A2IHW5_9BACI</name>
<organism evidence="4 5">
    <name type="scientific">Virgibacillus profundi</name>
    <dbReference type="NCBI Taxonomy" id="2024555"/>
    <lineage>
        <taxon>Bacteria</taxon>
        <taxon>Bacillati</taxon>
        <taxon>Bacillota</taxon>
        <taxon>Bacilli</taxon>
        <taxon>Bacillales</taxon>
        <taxon>Bacillaceae</taxon>
        <taxon>Virgibacillus</taxon>
    </lineage>
</organism>
<keyword evidence="5" id="KW-1185">Reference proteome</keyword>
<evidence type="ECO:0000256" key="3">
    <source>
        <dbReference type="RuleBase" id="RU004508"/>
    </source>
</evidence>
<dbReference type="CDD" id="cd00616">
    <property type="entry name" value="AHBA_syn"/>
    <property type="match status" value="1"/>
</dbReference>
<accession>A0A2A2IHW5</accession>
<evidence type="ECO:0000256" key="1">
    <source>
        <dbReference type="PIRSR" id="PIRSR000390-1"/>
    </source>
</evidence>
<dbReference type="InterPro" id="IPR015424">
    <property type="entry name" value="PyrdxlP-dep_Trfase"/>
</dbReference>
<dbReference type="SUPFAM" id="SSF53383">
    <property type="entry name" value="PLP-dependent transferases"/>
    <property type="match status" value="1"/>
</dbReference>
<dbReference type="Gene3D" id="3.90.1150.10">
    <property type="entry name" value="Aspartate Aminotransferase, domain 1"/>
    <property type="match status" value="1"/>
</dbReference>
<dbReference type="InterPro" id="IPR000653">
    <property type="entry name" value="DegT/StrS_aminotransferase"/>
</dbReference>
<gene>
    <name evidence="4" type="ORF">CIL05_04110</name>
</gene>
<dbReference type="InterPro" id="IPR015421">
    <property type="entry name" value="PyrdxlP-dep_Trfase_major"/>
</dbReference>
<dbReference type="InterPro" id="IPR015422">
    <property type="entry name" value="PyrdxlP-dep_Trfase_small"/>
</dbReference>
<dbReference type="InterPro" id="IPR012749">
    <property type="entry name" value="WecE-like"/>
</dbReference>
<comment type="similarity">
    <text evidence="3">Belongs to the DegT/DnrJ/EryC1 family.</text>
</comment>
<evidence type="ECO:0000256" key="2">
    <source>
        <dbReference type="PIRSR" id="PIRSR000390-2"/>
    </source>
</evidence>
<dbReference type="Pfam" id="PF01041">
    <property type="entry name" value="DegT_DnrJ_EryC1"/>
    <property type="match status" value="1"/>
</dbReference>
<dbReference type="GO" id="GO:0019180">
    <property type="term" value="F:dTDP-4-amino-4,6-dideoxygalactose transaminase activity"/>
    <property type="evidence" value="ECO:0007669"/>
    <property type="project" value="TreeGrafter"/>
</dbReference>
<dbReference type="Proteomes" id="UP000218887">
    <property type="component" value="Unassembled WGS sequence"/>
</dbReference>
<evidence type="ECO:0000313" key="4">
    <source>
        <dbReference type="EMBL" id="PAV30906.1"/>
    </source>
</evidence>
<dbReference type="PANTHER" id="PTHR30244">
    <property type="entry name" value="TRANSAMINASE"/>
    <property type="match status" value="1"/>
</dbReference>
<dbReference type="PIRSF" id="PIRSF000390">
    <property type="entry name" value="PLP_StrS"/>
    <property type="match status" value="1"/>
</dbReference>
<comment type="caution">
    <text evidence="4">The sequence shown here is derived from an EMBL/GenBank/DDBJ whole genome shotgun (WGS) entry which is preliminary data.</text>
</comment>
<dbReference type="OrthoDB" id="9810913at2"/>
<dbReference type="PANTHER" id="PTHR30244:SF34">
    <property type="entry name" value="DTDP-4-AMINO-4,6-DIDEOXYGALACTOSE TRANSAMINASE"/>
    <property type="match status" value="1"/>
</dbReference>